<gene>
    <name evidence="1" type="ORF">LCGC14_1225580</name>
</gene>
<comment type="caution">
    <text evidence="1">The sequence shown here is derived from an EMBL/GenBank/DDBJ whole genome shotgun (WGS) entry which is preliminary data.</text>
</comment>
<sequence>MANLVWQMSVDTALEFYKRCIAQNAETEGEKTAILAQLAREGKMDSVVATSKTKEGFIKDKAKHFKILTIGNTAVQNKNRENDMAKKKFKKARKKKCTKKKKIQKAEFESGALGSFDCMEDW</sequence>
<name>A0A0F9LA31_9ZZZZ</name>
<accession>A0A0F9LA31</accession>
<protein>
    <submittedName>
        <fullName evidence="1">Uncharacterized protein</fullName>
    </submittedName>
</protein>
<reference evidence="1" key="1">
    <citation type="journal article" date="2015" name="Nature">
        <title>Complex archaea that bridge the gap between prokaryotes and eukaryotes.</title>
        <authorList>
            <person name="Spang A."/>
            <person name="Saw J.H."/>
            <person name="Jorgensen S.L."/>
            <person name="Zaremba-Niedzwiedzka K."/>
            <person name="Martijn J."/>
            <person name="Lind A.E."/>
            <person name="van Eijk R."/>
            <person name="Schleper C."/>
            <person name="Guy L."/>
            <person name="Ettema T.J."/>
        </authorList>
    </citation>
    <scope>NUCLEOTIDE SEQUENCE</scope>
</reference>
<dbReference type="AlphaFoldDB" id="A0A0F9LA31"/>
<dbReference type="EMBL" id="LAZR01006493">
    <property type="protein sequence ID" value="KKM91739.1"/>
    <property type="molecule type" value="Genomic_DNA"/>
</dbReference>
<proteinExistence type="predicted"/>
<evidence type="ECO:0000313" key="1">
    <source>
        <dbReference type="EMBL" id="KKM91739.1"/>
    </source>
</evidence>
<organism evidence="1">
    <name type="scientific">marine sediment metagenome</name>
    <dbReference type="NCBI Taxonomy" id="412755"/>
    <lineage>
        <taxon>unclassified sequences</taxon>
        <taxon>metagenomes</taxon>
        <taxon>ecological metagenomes</taxon>
    </lineage>
</organism>